<keyword evidence="3" id="KW-1133">Transmembrane helix</keyword>
<dbReference type="STRING" id="1051891.A0A0C3QGG8"/>
<dbReference type="AlphaFoldDB" id="A0A0C3QGG8"/>
<reference evidence="5 6" key="1">
    <citation type="submission" date="2014-04" db="EMBL/GenBank/DDBJ databases">
        <authorList>
            <consortium name="DOE Joint Genome Institute"/>
            <person name="Kuo A."/>
            <person name="Girlanda M."/>
            <person name="Perotto S."/>
            <person name="Kohler A."/>
            <person name="Nagy L.G."/>
            <person name="Floudas D."/>
            <person name="Copeland A."/>
            <person name="Barry K.W."/>
            <person name="Cichocki N."/>
            <person name="Veneault-Fourrey C."/>
            <person name="LaButti K."/>
            <person name="Lindquist E.A."/>
            <person name="Lipzen A."/>
            <person name="Lundell T."/>
            <person name="Morin E."/>
            <person name="Murat C."/>
            <person name="Sun H."/>
            <person name="Tunlid A."/>
            <person name="Henrissat B."/>
            <person name="Grigoriev I.V."/>
            <person name="Hibbett D.S."/>
            <person name="Martin F."/>
            <person name="Nordberg H.P."/>
            <person name="Cantor M.N."/>
            <person name="Hua S.X."/>
        </authorList>
    </citation>
    <scope>NUCLEOTIDE SEQUENCE [LARGE SCALE GENOMIC DNA]</scope>
    <source>
        <strain evidence="5 6">MUT 4182</strain>
    </source>
</reference>
<feature type="transmembrane region" description="Helical" evidence="3">
    <location>
        <begin position="161"/>
        <end position="182"/>
    </location>
</feature>
<gene>
    <name evidence="5" type="ORF">M407DRAFT_222955</name>
</gene>
<feature type="transmembrane region" description="Helical" evidence="3">
    <location>
        <begin position="225"/>
        <end position="245"/>
    </location>
</feature>
<name>A0A0C3QGG8_9AGAM</name>
<feature type="transmembrane region" description="Helical" evidence="3">
    <location>
        <begin position="415"/>
        <end position="436"/>
    </location>
</feature>
<dbReference type="InterPro" id="IPR020846">
    <property type="entry name" value="MFS_dom"/>
</dbReference>
<feature type="transmembrane region" description="Helical" evidence="3">
    <location>
        <begin position="324"/>
        <end position="341"/>
    </location>
</feature>
<feature type="transmembrane region" description="Helical" evidence="3">
    <location>
        <begin position="348"/>
        <end position="373"/>
    </location>
</feature>
<keyword evidence="3" id="KW-0472">Membrane</keyword>
<dbReference type="GO" id="GO:0022857">
    <property type="term" value="F:transmembrane transporter activity"/>
    <property type="evidence" value="ECO:0007669"/>
    <property type="project" value="InterPro"/>
</dbReference>
<feature type="transmembrane region" description="Helical" evidence="3">
    <location>
        <begin position="137"/>
        <end position="155"/>
    </location>
</feature>
<dbReference type="CDD" id="cd17324">
    <property type="entry name" value="MFS_NepI_like"/>
    <property type="match status" value="1"/>
</dbReference>
<evidence type="ECO:0000259" key="4">
    <source>
        <dbReference type="PROSITE" id="PS50850"/>
    </source>
</evidence>
<sequence length="505" mass="54401">MPDDNAIRLKEASQEPTIELSACPTLNERTNADPTPEPPDVPPRARDFGFVPIPESRRYHPERTFHFTLALNIIFGFASTATVANLYYCQPLLVEFAQSFHVSEATVSSIPTITQAGYATGLLLISPLGDLVRRRGLLLLVLSASTLVAMGIALSHNLVSVQALSFFLGVTSVTPQILIPFAGDLAPPERRGTAISIVLSGLLLGIIFGRAIGGVIGDATSSWKNVYWIAVGLQALALVVLWWVLPDWPSKVEALPKTKEGEVEQKRPTYFTILWTMAKLAVTEPILIQGCLINLMNQVVFSSFWVTLTFLLAGSPFNYSTLKIGLFGLVGALGVFTAPFVGHLIDGLVLWVGILVGVLAGLVSQIVLVAAAGLNIGPIIIGCFVVLSILFQLMQVSIAARIYEIDPALRARLNAVFVISVRGQVIGSALGSHIYLSAGWRANYGASIAFCGAMLLVLLARGPHCERHTWFGWQGGGRLTKDKPRPAADIEQDGEKRASLSVEKA</sequence>
<feature type="region of interest" description="Disordered" evidence="2">
    <location>
        <begin position="480"/>
        <end position="505"/>
    </location>
</feature>
<evidence type="ECO:0000256" key="1">
    <source>
        <dbReference type="ARBA" id="ARBA00004141"/>
    </source>
</evidence>
<dbReference type="HOGENOM" id="CLU_001265_23_3_1"/>
<feature type="transmembrane region" description="Helical" evidence="3">
    <location>
        <begin position="379"/>
        <end position="403"/>
    </location>
</feature>
<protein>
    <recommendedName>
        <fullName evidence="4">Major facilitator superfamily (MFS) profile domain-containing protein</fullName>
    </recommendedName>
</protein>
<evidence type="ECO:0000256" key="2">
    <source>
        <dbReference type="SAM" id="MobiDB-lite"/>
    </source>
</evidence>
<feature type="transmembrane region" description="Helical" evidence="3">
    <location>
        <begin position="194"/>
        <end position="213"/>
    </location>
</feature>
<evidence type="ECO:0000313" key="6">
    <source>
        <dbReference type="Proteomes" id="UP000054248"/>
    </source>
</evidence>
<feature type="transmembrane region" description="Helical" evidence="3">
    <location>
        <begin position="67"/>
        <end position="88"/>
    </location>
</feature>
<dbReference type="PANTHER" id="PTHR42910:SF1">
    <property type="entry name" value="MAJOR FACILITATOR SUPERFAMILY (MFS) PROFILE DOMAIN-CONTAINING PROTEIN"/>
    <property type="match status" value="1"/>
</dbReference>
<dbReference type="Gene3D" id="1.20.1250.20">
    <property type="entry name" value="MFS general substrate transporter like domains"/>
    <property type="match status" value="1"/>
</dbReference>
<evidence type="ECO:0000313" key="5">
    <source>
        <dbReference type="EMBL" id="KIO30735.1"/>
    </source>
</evidence>
<accession>A0A0C3QGG8</accession>
<dbReference type="PANTHER" id="PTHR42910">
    <property type="entry name" value="TRANSPORTER SCO4007-RELATED"/>
    <property type="match status" value="1"/>
</dbReference>
<evidence type="ECO:0000256" key="3">
    <source>
        <dbReference type="SAM" id="Phobius"/>
    </source>
</evidence>
<dbReference type="InterPro" id="IPR011701">
    <property type="entry name" value="MFS"/>
</dbReference>
<dbReference type="Proteomes" id="UP000054248">
    <property type="component" value="Unassembled WGS sequence"/>
</dbReference>
<dbReference type="OrthoDB" id="2105912at2759"/>
<proteinExistence type="predicted"/>
<dbReference type="SUPFAM" id="SSF103473">
    <property type="entry name" value="MFS general substrate transporter"/>
    <property type="match status" value="1"/>
</dbReference>
<dbReference type="Pfam" id="PF07690">
    <property type="entry name" value="MFS_1"/>
    <property type="match status" value="1"/>
</dbReference>
<dbReference type="PROSITE" id="PS50850">
    <property type="entry name" value="MFS"/>
    <property type="match status" value="1"/>
</dbReference>
<feature type="domain" description="Major facilitator superfamily (MFS) profile" evidence="4">
    <location>
        <begin position="65"/>
        <end position="464"/>
    </location>
</feature>
<dbReference type="GO" id="GO:0016020">
    <property type="term" value="C:membrane"/>
    <property type="evidence" value="ECO:0007669"/>
    <property type="project" value="UniProtKB-SubCell"/>
</dbReference>
<dbReference type="InterPro" id="IPR036259">
    <property type="entry name" value="MFS_trans_sf"/>
</dbReference>
<dbReference type="EMBL" id="KN822969">
    <property type="protein sequence ID" value="KIO30735.1"/>
    <property type="molecule type" value="Genomic_DNA"/>
</dbReference>
<feature type="region of interest" description="Disordered" evidence="2">
    <location>
        <begin position="18"/>
        <end position="45"/>
    </location>
</feature>
<reference evidence="6" key="2">
    <citation type="submission" date="2015-01" db="EMBL/GenBank/DDBJ databases">
        <title>Evolutionary Origins and Diversification of the Mycorrhizal Mutualists.</title>
        <authorList>
            <consortium name="DOE Joint Genome Institute"/>
            <consortium name="Mycorrhizal Genomics Consortium"/>
            <person name="Kohler A."/>
            <person name="Kuo A."/>
            <person name="Nagy L.G."/>
            <person name="Floudas D."/>
            <person name="Copeland A."/>
            <person name="Barry K.W."/>
            <person name="Cichocki N."/>
            <person name="Veneault-Fourrey C."/>
            <person name="LaButti K."/>
            <person name="Lindquist E.A."/>
            <person name="Lipzen A."/>
            <person name="Lundell T."/>
            <person name="Morin E."/>
            <person name="Murat C."/>
            <person name="Riley R."/>
            <person name="Ohm R."/>
            <person name="Sun H."/>
            <person name="Tunlid A."/>
            <person name="Henrissat B."/>
            <person name="Grigoriev I.V."/>
            <person name="Hibbett D.S."/>
            <person name="Martin F."/>
        </authorList>
    </citation>
    <scope>NUCLEOTIDE SEQUENCE [LARGE SCALE GENOMIC DNA]</scope>
    <source>
        <strain evidence="6">MUT 4182</strain>
    </source>
</reference>
<keyword evidence="6" id="KW-1185">Reference proteome</keyword>
<comment type="subcellular location">
    <subcellularLocation>
        <location evidence="1">Membrane</location>
        <topology evidence="1">Multi-pass membrane protein</topology>
    </subcellularLocation>
</comment>
<keyword evidence="3" id="KW-0812">Transmembrane</keyword>
<feature type="transmembrane region" description="Helical" evidence="3">
    <location>
        <begin position="286"/>
        <end position="312"/>
    </location>
</feature>
<feature type="transmembrane region" description="Helical" evidence="3">
    <location>
        <begin position="108"/>
        <end position="125"/>
    </location>
</feature>
<organism evidence="5 6">
    <name type="scientific">Tulasnella calospora MUT 4182</name>
    <dbReference type="NCBI Taxonomy" id="1051891"/>
    <lineage>
        <taxon>Eukaryota</taxon>
        <taxon>Fungi</taxon>
        <taxon>Dikarya</taxon>
        <taxon>Basidiomycota</taxon>
        <taxon>Agaricomycotina</taxon>
        <taxon>Agaricomycetes</taxon>
        <taxon>Cantharellales</taxon>
        <taxon>Tulasnellaceae</taxon>
        <taxon>Tulasnella</taxon>
    </lineage>
</organism>
<feature type="transmembrane region" description="Helical" evidence="3">
    <location>
        <begin position="442"/>
        <end position="460"/>
    </location>
</feature>